<dbReference type="AlphaFoldDB" id="A0A7H4PLY5"/>
<evidence type="ECO:0000313" key="1">
    <source>
        <dbReference type="EMBL" id="STW79408.1"/>
    </source>
</evidence>
<reference evidence="1 2" key="1">
    <citation type="submission" date="2018-06" db="EMBL/GenBank/DDBJ databases">
        <authorList>
            <consortium name="Pathogen Informatics"/>
            <person name="Doyle S."/>
        </authorList>
    </citation>
    <scope>NUCLEOTIDE SEQUENCE [LARGE SCALE GENOMIC DNA]</scope>
    <source>
        <strain evidence="1 2">NCTC11685</strain>
    </source>
</reference>
<organism evidence="1 2">
    <name type="scientific">Klebsiella michiganensis</name>
    <dbReference type="NCBI Taxonomy" id="1134687"/>
    <lineage>
        <taxon>Bacteria</taxon>
        <taxon>Pseudomonadati</taxon>
        <taxon>Pseudomonadota</taxon>
        <taxon>Gammaproteobacteria</taxon>
        <taxon>Enterobacterales</taxon>
        <taxon>Enterobacteriaceae</taxon>
        <taxon>Klebsiella/Raoultella group</taxon>
        <taxon>Klebsiella</taxon>
    </lineage>
</organism>
<dbReference type="EMBL" id="UGMS01000003">
    <property type="protein sequence ID" value="STW79408.1"/>
    <property type="molecule type" value="Genomic_DNA"/>
</dbReference>
<proteinExistence type="predicted"/>
<dbReference type="InterPro" id="IPR031830">
    <property type="entry name" value="YdiH"/>
</dbReference>
<accession>A0A7H4PLY5</accession>
<sequence length="49" mass="5528">MDTELTPRKLAIEFLRRDPAALTPAQYLKKLKLLELEFADLMALSSHGA</sequence>
<name>A0A7H4PLY5_9ENTR</name>
<evidence type="ECO:0000313" key="2">
    <source>
        <dbReference type="Proteomes" id="UP000254863"/>
    </source>
</evidence>
<gene>
    <name evidence="1" type="ORF">NCTC11685_06739</name>
</gene>
<dbReference type="Proteomes" id="UP000254863">
    <property type="component" value="Unassembled WGS sequence"/>
</dbReference>
<protein>
    <submittedName>
        <fullName evidence="1">Uncharacterized protein</fullName>
    </submittedName>
</protein>
<dbReference type="Pfam" id="PF15930">
    <property type="entry name" value="YdiH"/>
    <property type="match status" value="1"/>
</dbReference>
<comment type="caution">
    <text evidence="1">The sequence shown here is derived from an EMBL/GenBank/DDBJ whole genome shotgun (WGS) entry which is preliminary data.</text>
</comment>